<keyword evidence="7 10" id="KW-0256">Endoplasmic reticulum</keyword>
<keyword evidence="4 10" id="KW-0328">Glycosyltransferase</keyword>
<feature type="transmembrane region" description="Helical" evidence="10">
    <location>
        <begin position="346"/>
        <end position="368"/>
    </location>
</feature>
<keyword evidence="8 10" id="KW-1133">Transmembrane helix</keyword>
<feature type="signal peptide" evidence="11">
    <location>
        <begin position="1"/>
        <end position="19"/>
    </location>
</feature>
<evidence type="ECO:0000256" key="1">
    <source>
        <dbReference type="ARBA" id="ARBA00004477"/>
    </source>
</evidence>
<evidence type="ECO:0000256" key="8">
    <source>
        <dbReference type="ARBA" id="ARBA00022989"/>
    </source>
</evidence>
<evidence type="ECO:0000256" key="5">
    <source>
        <dbReference type="ARBA" id="ARBA00022679"/>
    </source>
</evidence>
<accession>U5EYC0</accession>
<dbReference type="GO" id="GO:0042281">
    <property type="term" value="F:dolichyl pyrophosphate Man9GlcNAc2 alpha-1,3-glucosyltransferase activity"/>
    <property type="evidence" value="ECO:0007669"/>
    <property type="project" value="TreeGrafter"/>
</dbReference>
<feature type="transmembrane region" description="Helical" evidence="10">
    <location>
        <begin position="322"/>
        <end position="339"/>
    </location>
</feature>
<feature type="transmembrane region" description="Helical" evidence="10">
    <location>
        <begin position="230"/>
        <end position="251"/>
    </location>
</feature>
<evidence type="ECO:0000256" key="10">
    <source>
        <dbReference type="RuleBase" id="RU363110"/>
    </source>
</evidence>
<organism evidence="12">
    <name type="scientific">Corethrella appendiculata</name>
    <dbReference type="NCBI Taxonomy" id="1370023"/>
    <lineage>
        <taxon>Eukaryota</taxon>
        <taxon>Metazoa</taxon>
        <taxon>Ecdysozoa</taxon>
        <taxon>Arthropoda</taxon>
        <taxon>Hexapoda</taxon>
        <taxon>Insecta</taxon>
        <taxon>Pterygota</taxon>
        <taxon>Neoptera</taxon>
        <taxon>Endopterygota</taxon>
        <taxon>Diptera</taxon>
        <taxon>Nematocera</taxon>
        <taxon>Culicoidea</taxon>
        <taxon>Chaoboridae</taxon>
        <taxon>Corethrella</taxon>
    </lineage>
</organism>
<sequence length="517" mass="60071">MWNKIFIISIALCLRSIISLHSYSGENTPPMFGDFEAQRHWQEITVNLPIKDWYENTTDNDLLYWGLDYPPLTAYHSFVVGKVAQRLNQSYVELHKSRGISEISHKNFMRNTVLIADALIYIPALLIATQTILEKFKQKNQINENFIALLVCMYPGQILIDNGHFQYNNISLGFTAFAVLLLLKGSNIFGAIFFVLALNYKQMELYHALPFFFYLLADCLKSKYQIYKLFKLGSVVLFVFIVLWLPWIMSIESLKQVIHRIFPIGRGVFEDKVSNVWCILNIFIKIKETFTNESMAKVCLLFTFISVLPSSFHLFFKNTKRNFILALINSSLGFFLFSFQVHEKSILLVSLPVLLWFSQDMFACFWFLQITSFSMFPLLHKDGLLIAYVVTNLVFLLCIKFINVPKMTAKTIILDIFNMNYLMGTSKRREDILIRNFMLYIYYFSLIGQVAILGNFLFATPPPNLPHLYPLLISAYSCVHFILFFVYFNLIQFMPNVTNVLSSKLAPYCSKENIKLK</sequence>
<name>U5EYC0_9DIPT</name>
<comment type="subcellular location">
    <subcellularLocation>
        <location evidence="1 10">Endoplasmic reticulum membrane</location>
        <topology evidence="1 10">Multi-pass membrane protein</topology>
    </subcellularLocation>
</comment>
<keyword evidence="9 10" id="KW-0472">Membrane</keyword>
<evidence type="ECO:0000256" key="9">
    <source>
        <dbReference type="ARBA" id="ARBA00023136"/>
    </source>
</evidence>
<dbReference type="InterPro" id="IPR004856">
    <property type="entry name" value="Glyco_trans_ALG6/ALG8"/>
</dbReference>
<evidence type="ECO:0000256" key="3">
    <source>
        <dbReference type="ARBA" id="ARBA00008715"/>
    </source>
</evidence>
<comment type="similarity">
    <text evidence="3 10">Belongs to the ALG6/ALG8 glucosyltransferase family.</text>
</comment>
<dbReference type="AlphaFoldDB" id="U5EYC0"/>
<feature type="transmembrane region" description="Helical" evidence="10">
    <location>
        <begin position="437"/>
        <end position="459"/>
    </location>
</feature>
<evidence type="ECO:0000256" key="2">
    <source>
        <dbReference type="ARBA" id="ARBA00004922"/>
    </source>
</evidence>
<feature type="chain" id="PRO_5004659923" description="Alpha-1,3-glucosyltransferase" evidence="11">
    <location>
        <begin position="20"/>
        <end position="517"/>
    </location>
</feature>
<dbReference type="PANTHER" id="PTHR12413:SF1">
    <property type="entry name" value="DOLICHYL PYROPHOSPHATE MAN9GLCNAC2 ALPHA-1,3-GLUCOSYLTRANSFERASE"/>
    <property type="match status" value="1"/>
</dbReference>
<feature type="transmembrane region" description="Helical" evidence="10">
    <location>
        <begin position="383"/>
        <end position="402"/>
    </location>
</feature>
<evidence type="ECO:0000256" key="11">
    <source>
        <dbReference type="SAM" id="SignalP"/>
    </source>
</evidence>
<dbReference type="GO" id="GO:0005789">
    <property type="term" value="C:endoplasmic reticulum membrane"/>
    <property type="evidence" value="ECO:0007669"/>
    <property type="project" value="UniProtKB-SubCell"/>
</dbReference>
<keyword evidence="6 10" id="KW-0812">Transmembrane</keyword>
<proteinExistence type="evidence at transcript level"/>
<keyword evidence="11" id="KW-0732">Signal</keyword>
<dbReference type="Pfam" id="PF03155">
    <property type="entry name" value="Alg6_Alg8"/>
    <property type="match status" value="1"/>
</dbReference>
<feature type="transmembrane region" description="Helical" evidence="10">
    <location>
        <begin position="172"/>
        <end position="198"/>
    </location>
</feature>
<evidence type="ECO:0000256" key="6">
    <source>
        <dbReference type="ARBA" id="ARBA00022692"/>
    </source>
</evidence>
<protein>
    <recommendedName>
        <fullName evidence="10">Alpha-1,3-glucosyltransferase</fullName>
        <ecNumber evidence="10">2.4.1.-</ecNumber>
    </recommendedName>
</protein>
<evidence type="ECO:0000256" key="4">
    <source>
        <dbReference type="ARBA" id="ARBA00022676"/>
    </source>
</evidence>
<evidence type="ECO:0000313" key="12">
    <source>
        <dbReference type="EMBL" id="JAB59416.1"/>
    </source>
</evidence>
<feature type="transmembrane region" description="Helical" evidence="10">
    <location>
        <begin position="471"/>
        <end position="490"/>
    </location>
</feature>
<dbReference type="EMBL" id="GANO01000455">
    <property type="protein sequence ID" value="JAB59416.1"/>
    <property type="molecule type" value="mRNA"/>
</dbReference>
<evidence type="ECO:0000256" key="7">
    <source>
        <dbReference type="ARBA" id="ARBA00022824"/>
    </source>
</evidence>
<dbReference type="EC" id="2.4.1.-" evidence="10"/>
<feature type="transmembrane region" description="Helical" evidence="10">
    <location>
        <begin position="113"/>
        <end position="133"/>
    </location>
</feature>
<dbReference type="PANTHER" id="PTHR12413">
    <property type="entry name" value="DOLICHYL GLYCOSYLTRANSFERASE"/>
    <property type="match status" value="1"/>
</dbReference>
<dbReference type="UniPathway" id="UPA00378"/>
<reference evidence="12" key="1">
    <citation type="journal article" date="2014" name="Insect Biochem. Mol. Biol.">
        <title>An insight into the sialome of the frog biting fly, Corethrella appendiculata.</title>
        <authorList>
            <person name="Ribeiro J.M.C."/>
            <person name="Chagas A.C."/>
            <person name="Pham V.M."/>
            <person name="Lounibos L.P."/>
            <person name="Calvo E."/>
        </authorList>
    </citation>
    <scope>NUCLEOTIDE SEQUENCE</scope>
    <source>
        <tissue evidence="12">Salivary glands</tissue>
    </source>
</reference>
<keyword evidence="5 10" id="KW-0808">Transferase</keyword>
<comment type="pathway">
    <text evidence="2 10">Protein modification; protein glycosylation.</text>
</comment>